<evidence type="ECO:0000256" key="3">
    <source>
        <dbReference type="ARBA" id="ARBA00022679"/>
    </source>
</evidence>
<comment type="similarity">
    <text evidence="2 4">Belongs to the thiolase-like superfamily. Beta-ketoacyl-ACP synthases family.</text>
</comment>
<evidence type="ECO:0000313" key="6">
    <source>
        <dbReference type="EMBL" id="MBS7824512.1"/>
    </source>
</evidence>
<comment type="pathway">
    <text evidence="1">Lipid metabolism; fatty acid biosynthesis.</text>
</comment>
<dbReference type="PROSITE" id="PS52004">
    <property type="entry name" value="KS3_2"/>
    <property type="match status" value="1"/>
</dbReference>
<dbReference type="PANTHER" id="PTHR11712">
    <property type="entry name" value="POLYKETIDE SYNTHASE-RELATED"/>
    <property type="match status" value="1"/>
</dbReference>
<protein>
    <submittedName>
        <fullName evidence="6">Beta-ketoacyl-[acyl-carrier-protein] synthase family protein</fullName>
    </submittedName>
</protein>
<dbReference type="CDD" id="cd00834">
    <property type="entry name" value="KAS_I_II"/>
    <property type="match status" value="1"/>
</dbReference>
<dbReference type="InterPro" id="IPR000794">
    <property type="entry name" value="Beta-ketoacyl_synthase"/>
</dbReference>
<dbReference type="Proteomes" id="UP000680020">
    <property type="component" value="Unassembled WGS sequence"/>
</dbReference>
<evidence type="ECO:0000256" key="4">
    <source>
        <dbReference type="RuleBase" id="RU003694"/>
    </source>
</evidence>
<dbReference type="Pfam" id="PF00109">
    <property type="entry name" value="ketoacyl-synt"/>
    <property type="match status" value="1"/>
</dbReference>
<dbReference type="InterPro" id="IPR014031">
    <property type="entry name" value="Ketoacyl_synth_C"/>
</dbReference>
<keyword evidence="3 4" id="KW-0808">Transferase</keyword>
<dbReference type="SUPFAM" id="SSF53901">
    <property type="entry name" value="Thiolase-like"/>
    <property type="match status" value="2"/>
</dbReference>
<dbReference type="NCBIfam" id="NF006618">
    <property type="entry name" value="PRK09185.1"/>
    <property type="match status" value="1"/>
</dbReference>
<dbReference type="EMBL" id="JAGIBU010000003">
    <property type="protein sequence ID" value="MBS7824512.1"/>
    <property type="molecule type" value="Genomic_DNA"/>
</dbReference>
<evidence type="ECO:0000259" key="5">
    <source>
        <dbReference type="PROSITE" id="PS52004"/>
    </source>
</evidence>
<gene>
    <name evidence="6" type="ORF">J7561_04765</name>
</gene>
<dbReference type="Pfam" id="PF02801">
    <property type="entry name" value="Ketoacyl-synt_C"/>
    <property type="match status" value="1"/>
</dbReference>
<reference evidence="6" key="1">
    <citation type="submission" date="2021-03" db="EMBL/GenBank/DDBJ databases">
        <title>Identification and antibiotic profiling of Wohlfahrtiimonas chitiniclastica, an underestimated human pathogen.</title>
        <authorList>
            <person name="Kopf A."/>
            <person name="Bunk B."/>
            <person name="Coldewey S."/>
            <person name="Gunzer F."/>
            <person name="Riedel T."/>
            <person name="Schroettner P."/>
        </authorList>
    </citation>
    <scope>NUCLEOTIDE SEQUENCE</scope>
    <source>
        <strain evidence="6">DSM 100917</strain>
    </source>
</reference>
<evidence type="ECO:0000256" key="1">
    <source>
        <dbReference type="ARBA" id="ARBA00005194"/>
    </source>
</evidence>
<accession>A0AB35BZ18</accession>
<dbReference type="AlphaFoldDB" id="A0AB35BZ18"/>
<proteinExistence type="inferred from homology"/>
<organism evidence="6 7">
    <name type="scientific">Wohlfahrtiimonas chitiniclastica</name>
    <dbReference type="NCBI Taxonomy" id="400946"/>
    <lineage>
        <taxon>Bacteria</taxon>
        <taxon>Pseudomonadati</taxon>
        <taxon>Pseudomonadota</taxon>
        <taxon>Gammaproteobacteria</taxon>
        <taxon>Cardiobacteriales</taxon>
        <taxon>Ignatzschineriaceae</taxon>
        <taxon>Wohlfahrtiimonas</taxon>
    </lineage>
</organism>
<evidence type="ECO:0000313" key="7">
    <source>
        <dbReference type="Proteomes" id="UP000680020"/>
    </source>
</evidence>
<dbReference type="InterPro" id="IPR020841">
    <property type="entry name" value="PKS_Beta-ketoAc_synthase_dom"/>
</dbReference>
<dbReference type="GO" id="GO:0006633">
    <property type="term" value="P:fatty acid biosynthetic process"/>
    <property type="evidence" value="ECO:0007669"/>
    <property type="project" value="InterPro"/>
</dbReference>
<evidence type="ECO:0000256" key="2">
    <source>
        <dbReference type="ARBA" id="ARBA00008467"/>
    </source>
</evidence>
<dbReference type="GO" id="GO:0004315">
    <property type="term" value="F:3-oxoacyl-[acyl-carrier-protein] synthase activity"/>
    <property type="evidence" value="ECO:0007669"/>
    <property type="project" value="InterPro"/>
</dbReference>
<dbReference type="InterPro" id="IPR016039">
    <property type="entry name" value="Thiolase-like"/>
</dbReference>
<name>A0AB35BZ18_9GAMM</name>
<dbReference type="Gene3D" id="3.40.47.10">
    <property type="match status" value="2"/>
</dbReference>
<dbReference type="InterPro" id="IPR014030">
    <property type="entry name" value="Ketoacyl_synth_N"/>
</dbReference>
<dbReference type="SMART" id="SM00825">
    <property type="entry name" value="PKS_KS"/>
    <property type="match status" value="1"/>
</dbReference>
<dbReference type="GO" id="GO:0005829">
    <property type="term" value="C:cytosol"/>
    <property type="evidence" value="ECO:0007669"/>
    <property type="project" value="TreeGrafter"/>
</dbReference>
<dbReference type="PROSITE" id="PS00606">
    <property type="entry name" value="KS3_1"/>
    <property type="match status" value="1"/>
</dbReference>
<sequence>MIYINALGLVNGLGMDNARIAHALKYGQSGLVRDECALLDHSPTYLGKITGTLPTIAPELMQHNSRNNQLTLAALMQIDTAVAALLAKYSTDRIGIIMGTSTSGIAEGERALAHHLATGEYDPDFHYQQQLFSDPSDFLAAHLGITGPCYTVSTACSSSAKAISSGAALIEAGMIDAAIVGGTDSLCQLSVNGFHALGALSMTRCTPLSQDRSGINIGEASGLMILSKTAAPLALLGYGHSSDAHHISAPHPEGQGAQVAMARALAHANLSPSEIGYINLHGTGTSLNDSAEAKAVHAIFNDQVPCSSTKHLTGHTLGAAGITELGLSALILQHNLPLPIQAFSPEHPRDDALMPMNVVTTPQMIATPIILSNSFAFGGNNTSLIIGKTAHVSSH</sequence>
<dbReference type="PANTHER" id="PTHR11712:SF320">
    <property type="entry name" value="BETA-KETOACYL SYNTHASE"/>
    <property type="match status" value="1"/>
</dbReference>
<comment type="caution">
    <text evidence="6">The sequence shown here is derived from an EMBL/GenBank/DDBJ whole genome shotgun (WGS) entry which is preliminary data.</text>
</comment>
<feature type="domain" description="Ketosynthase family 3 (KS3)" evidence="5">
    <location>
        <begin position="1"/>
        <end position="388"/>
    </location>
</feature>
<dbReference type="RefSeq" id="WP_213403735.1">
    <property type="nucleotide sequence ID" value="NZ_JAGIBT010000003.1"/>
</dbReference>
<dbReference type="InterPro" id="IPR018201">
    <property type="entry name" value="Ketoacyl_synth_AS"/>
</dbReference>